<keyword evidence="7 8" id="KW-0472">Membrane</keyword>
<evidence type="ECO:0000313" key="10">
    <source>
        <dbReference type="EMBL" id="STX29527.1"/>
    </source>
</evidence>
<protein>
    <recommendedName>
        <fullName evidence="8">Bcr/CflA family efflux transporter</fullName>
    </recommendedName>
</protein>
<evidence type="ECO:0000256" key="3">
    <source>
        <dbReference type="ARBA" id="ARBA00022448"/>
    </source>
</evidence>
<keyword evidence="3 8" id="KW-0813">Transport</keyword>
<keyword evidence="8" id="KW-0997">Cell inner membrane</keyword>
<dbReference type="Pfam" id="PF07690">
    <property type="entry name" value="MFS_1"/>
    <property type="match status" value="1"/>
</dbReference>
<feature type="transmembrane region" description="Helical" evidence="8">
    <location>
        <begin position="137"/>
        <end position="159"/>
    </location>
</feature>
<feature type="transmembrane region" description="Helical" evidence="8">
    <location>
        <begin position="48"/>
        <end position="68"/>
    </location>
</feature>
<proteinExistence type="inferred from homology"/>
<feature type="transmembrane region" description="Helical" evidence="8">
    <location>
        <begin position="165"/>
        <end position="185"/>
    </location>
</feature>
<dbReference type="SUPFAM" id="SSF103473">
    <property type="entry name" value="MFS general substrate transporter"/>
    <property type="match status" value="1"/>
</dbReference>
<feature type="transmembrane region" description="Helical" evidence="8">
    <location>
        <begin position="373"/>
        <end position="393"/>
    </location>
</feature>
<evidence type="ECO:0000256" key="5">
    <source>
        <dbReference type="ARBA" id="ARBA00022692"/>
    </source>
</evidence>
<sequence>MTRNYQTSQELQLLILIIFISSLGQINSDLYLPSLPNMANKLQVSTTWIQMTVVIYMVGFSVSQLVYGAWSDAIGRRKPLITGLVIVFLGSVLCCLAPTIHILLLGRFLQGLGAGAGLALTRPILRDLFENKKLAIYNSYLSISSVVVLSAAPILGGYIEHFAGWRYNFLFLSVYNFTILYLFYLKLPETSQYYHQDNFQPAIIFNNMMYLLKSNLFLKFVLPSLLTYAGILACMTALPIVLQGKVGLSPVQFGWLSILVGSGFAFGGFINARLVGIYGINAMMIFGFLSQFSAGLFMLVFYLLSYLNTWVIIIPIIIFMFGSSLVFPNSSTGALIPFPKIAGTAGAVFGFMQILGGAFASGLIAFFHDENQLPMAIAFLLTSVLSIILFYLLKPTT</sequence>
<feature type="transmembrane region" description="Helical" evidence="8">
    <location>
        <begin position="108"/>
        <end position="125"/>
    </location>
</feature>
<dbReference type="AlphaFoldDB" id="A0A378I2W3"/>
<dbReference type="CDD" id="cd17320">
    <property type="entry name" value="MFS_MdfA_MDR_like"/>
    <property type="match status" value="1"/>
</dbReference>
<evidence type="ECO:0000256" key="7">
    <source>
        <dbReference type="ARBA" id="ARBA00023136"/>
    </source>
</evidence>
<accession>A0A378I2W3</accession>
<dbReference type="Gene3D" id="1.20.1720.10">
    <property type="entry name" value="Multidrug resistance protein D"/>
    <property type="match status" value="1"/>
</dbReference>
<dbReference type="InterPro" id="IPR004812">
    <property type="entry name" value="Efflux_drug-R_Bcr/CmlA"/>
</dbReference>
<dbReference type="PANTHER" id="PTHR23502:SF132">
    <property type="entry name" value="POLYAMINE TRANSPORTER 2-RELATED"/>
    <property type="match status" value="1"/>
</dbReference>
<evidence type="ECO:0000256" key="6">
    <source>
        <dbReference type="ARBA" id="ARBA00022989"/>
    </source>
</evidence>
<dbReference type="GO" id="GO:0042910">
    <property type="term" value="F:xenobiotic transmembrane transporter activity"/>
    <property type="evidence" value="ECO:0007669"/>
    <property type="project" value="InterPro"/>
</dbReference>
<dbReference type="GO" id="GO:0015385">
    <property type="term" value="F:sodium:proton antiporter activity"/>
    <property type="evidence" value="ECO:0007669"/>
    <property type="project" value="TreeGrafter"/>
</dbReference>
<feature type="transmembrane region" description="Helical" evidence="8">
    <location>
        <begin position="284"/>
        <end position="304"/>
    </location>
</feature>
<evidence type="ECO:0000256" key="1">
    <source>
        <dbReference type="ARBA" id="ARBA00004651"/>
    </source>
</evidence>
<dbReference type="GO" id="GO:1990961">
    <property type="term" value="P:xenobiotic detoxification by transmembrane export across the plasma membrane"/>
    <property type="evidence" value="ECO:0007669"/>
    <property type="project" value="InterPro"/>
</dbReference>
<comment type="caution">
    <text evidence="8">Lacks conserved residue(s) required for the propagation of feature annotation.</text>
</comment>
<keyword evidence="11" id="KW-1185">Reference proteome</keyword>
<dbReference type="Proteomes" id="UP000254968">
    <property type="component" value="Unassembled WGS sequence"/>
</dbReference>
<keyword evidence="4" id="KW-1003">Cell membrane</keyword>
<feature type="domain" description="Major facilitator superfamily (MFS) profile" evidence="9">
    <location>
        <begin position="13"/>
        <end position="397"/>
    </location>
</feature>
<dbReference type="InterPro" id="IPR036259">
    <property type="entry name" value="MFS_trans_sf"/>
</dbReference>
<reference evidence="10 11" key="1">
    <citation type="submission" date="2018-06" db="EMBL/GenBank/DDBJ databases">
        <authorList>
            <consortium name="Pathogen Informatics"/>
            <person name="Doyle S."/>
        </authorList>
    </citation>
    <scope>NUCLEOTIDE SEQUENCE [LARGE SCALE GENOMIC DNA]</scope>
    <source>
        <strain evidence="10 11">NCTC13315</strain>
    </source>
</reference>
<evidence type="ECO:0000313" key="11">
    <source>
        <dbReference type="Proteomes" id="UP000254968"/>
    </source>
</evidence>
<comment type="subcellular location">
    <subcellularLocation>
        <location evidence="8">Cell inner membrane</location>
        <topology evidence="8">Multi-pass membrane protein</topology>
    </subcellularLocation>
    <subcellularLocation>
        <location evidence="1">Cell membrane</location>
        <topology evidence="1">Multi-pass membrane protein</topology>
    </subcellularLocation>
</comment>
<dbReference type="EMBL" id="UGNV01000001">
    <property type="protein sequence ID" value="STX29527.1"/>
    <property type="molecule type" value="Genomic_DNA"/>
</dbReference>
<dbReference type="InterPro" id="IPR011701">
    <property type="entry name" value="MFS"/>
</dbReference>
<dbReference type="NCBIfam" id="TIGR00710">
    <property type="entry name" value="efflux_Bcr_CflA"/>
    <property type="match status" value="1"/>
</dbReference>
<dbReference type="RefSeq" id="WP_115303193.1">
    <property type="nucleotide sequence ID" value="NZ_CAAAHO010000002.1"/>
</dbReference>
<feature type="transmembrane region" description="Helical" evidence="8">
    <location>
        <begin position="253"/>
        <end position="272"/>
    </location>
</feature>
<keyword evidence="6 8" id="KW-1133">Transmembrane helix</keyword>
<evidence type="ECO:0000256" key="8">
    <source>
        <dbReference type="RuleBase" id="RU365088"/>
    </source>
</evidence>
<evidence type="ECO:0000256" key="4">
    <source>
        <dbReference type="ARBA" id="ARBA00022475"/>
    </source>
</evidence>
<comment type="similarity">
    <text evidence="2 8">Belongs to the major facilitator superfamily. Bcr/CmlA family.</text>
</comment>
<evidence type="ECO:0000259" key="9">
    <source>
        <dbReference type="PROSITE" id="PS50850"/>
    </source>
</evidence>
<dbReference type="OrthoDB" id="5670831at2"/>
<feature type="transmembrane region" description="Helical" evidence="8">
    <location>
        <begin position="341"/>
        <end position="367"/>
    </location>
</feature>
<dbReference type="GO" id="GO:0005886">
    <property type="term" value="C:plasma membrane"/>
    <property type="evidence" value="ECO:0007669"/>
    <property type="project" value="UniProtKB-SubCell"/>
</dbReference>
<evidence type="ECO:0000256" key="2">
    <source>
        <dbReference type="ARBA" id="ARBA00006236"/>
    </source>
</evidence>
<dbReference type="InterPro" id="IPR020846">
    <property type="entry name" value="MFS_dom"/>
</dbReference>
<feature type="transmembrane region" description="Helical" evidence="8">
    <location>
        <begin position="310"/>
        <end position="329"/>
    </location>
</feature>
<dbReference type="PROSITE" id="PS50850">
    <property type="entry name" value="MFS"/>
    <property type="match status" value="1"/>
</dbReference>
<name>A0A378I2W3_9GAMM</name>
<gene>
    <name evidence="10" type="primary">emrD</name>
    <name evidence="10" type="ORF">NCTC13315_02070</name>
</gene>
<dbReference type="PANTHER" id="PTHR23502">
    <property type="entry name" value="MAJOR FACILITATOR SUPERFAMILY"/>
    <property type="match status" value="1"/>
</dbReference>
<keyword evidence="5 8" id="KW-0812">Transmembrane</keyword>
<organism evidence="10 11">
    <name type="scientific">Legionella beliardensis</name>
    <dbReference type="NCBI Taxonomy" id="91822"/>
    <lineage>
        <taxon>Bacteria</taxon>
        <taxon>Pseudomonadati</taxon>
        <taxon>Pseudomonadota</taxon>
        <taxon>Gammaproteobacteria</taxon>
        <taxon>Legionellales</taxon>
        <taxon>Legionellaceae</taxon>
        <taxon>Legionella</taxon>
    </lineage>
</organism>
<feature type="transmembrane region" description="Helical" evidence="8">
    <location>
        <begin position="80"/>
        <end position="102"/>
    </location>
</feature>
<feature type="transmembrane region" description="Helical" evidence="8">
    <location>
        <begin position="216"/>
        <end position="241"/>
    </location>
</feature>